<dbReference type="NCBIfam" id="TIGR01003">
    <property type="entry name" value="PTS_HPr_family"/>
    <property type="match status" value="1"/>
</dbReference>
<evidence type="ECO:0000256" key="8">
    <source>
        <dbReference type="ARBA" id="ARBA00022490"/>
    </source>
</evidence>
<dbReference type="InterPro" id="IPR035895">
    <property type="entry name" value="HPr-like_sf"/>
</dbReference>
<evidence type="ECO:0000256" key="19">
    <source>
        <dbReference type="PIRSR" id="PIRSR000732-3"/>
    </source>
</evidence>
<evidence type="ECO:0000256" key="2">
    <source>
        <dbReference type="ARBA" id="ARBA00001946"/>
    </source>
</evidence>
<feature type="active site" description="Proton donor" evidence="17">
    <location>
        <position position="600"/>
    </location>
</feature>
<comment type="subcellular location">
    <subcellularLocation>
        <location evidence="3 16">Cytoplasm</location>
    </subcellularLocation>
</comment>
<dbReference type="InterPro" id="IPR006318">
    <property type="entry name" value="PTS_EI-like"/>
</dbReference>
<dbReference type="InterPro" id="IPR015813">
    <property type="entry name" value="Pyrv/PenolPyrv_kinase-like_dom"/>
</dbReference>
<comment type="catalytic activity">
    <reaction evidence="1 16">
        <text>L-histidyl-[protein] + phosphoenolpyruvate = N(pros)-phospho-L-histidyl-[protein] + pyruvate</text>
        <dbReference type="Rhea" id="RHEA:23880"/>
        <dbReference type="Rhea" id="RHEA-COMP:9745"/>
        <dbReference type="Rhea" id="RHEA-COMP:9746"/>
        <dbReference type="ChEBI" id="CHEBI:15361"/>
        <dbReference type="ChEBI" id="CHEBI:29979"/>
        <dbReference type="ChEBI" id="CHEBI:58702"/>
        <dbReference type="ChEBI" id="CHEBI:64837"/>
        <dbReference type="EC" id="2.7.3.9"/>
    </reaction>
</comment>
<dbReference type="Proteomes" id="UP000277498">
    <property type="component" value="Unassembled WGS sequence"/>
</dbReference>
<dbReference type="GO" id="GO:0005737">
    <property type="term" value="C:cytoplasm"/>
    <property type="evidence" value="ECO:0007669"/>
    <property type="project" value="UniProtKB-SubCell"/>
</dbReference>
<dbReference type="Pfam" id="PF00391">
    <property type="entry name" value="PEP-utilizers"/>
    <property type="match status" value="1"/>
</dbReference>
<dbReference type="GO" id="GO:0016301">
    <property type="term" value="F:kinase activity"/>
    <property type="evidence" value="ECO:0007669"/>
    <property type="project" value="UniProtKB-KW"/>
</dbReference>
<feature type="binding site" evidence="18">
    <location>
        <position position="563"/>
    </location>
    <ligand>
        <name>phosphoenolpyruvate</name>
        <dbReference type="ChEBI" id="CHEBI:58702"/>
    </ligand>
</feature>
<protein>
    <recommendedName>
        <fullName evidence="6 16">Phosphoenolpyruvate-protein phosphotransferase</fullName>
        <ecNumber evidence="5 16">2.7.3.9</ecNumber>
    </recommendedName>
    <alternativeName>
        <fullName evidence="15 16">Phosphotransferase system, enzyme I</fullName>
    </alternativeName>
</protein>
<dbReference type="Pfam" id="PF02896">
    <property type="entry name" value="PEP-utilizers_C"/>
    <property type="match status" value="1"/>
</dbReference>
<dbReference type="InterPro" id="IPR036618">
    <property type="entry name" value="PtsI_HPr-bd_sf"/>
</dbReference>
<dbReference type="Gene3D" id="3.30.1340.10">
    <property type="entry name" value="HPr-like"/>
    <property type="match status" value="1"/>
</dbReference>
<dbReference type="SUPFAM" id="SSF47831">
    <property type="entry name" value="Enzyme I of the PEP:sugar phosphotransferase system HPr-binding (sub)domain"/>
    <property type="match status" value="1"/>
</dbReference>
<evidence type="ECO:0000259" key="21">
    <source>
        <dbReference type="PROSITE" id="PS51350"/>
    </source>
</evidence>
<dbReference type="PRINTS" id="PR00107">
    <property type="entry name" value="PHOSPHOCPHPR"/>
</dbReference>
<comment type="function">
    <text evidence="16">General (non sugar-specific) component of the phosphoenolpyruvate-dependent sugar phosphotransferase system (sugar PTS). This major carbohydrate active-transport system catalyzes the phosphorylation of incoming sugar substrates concomitantly with their translocation across the cell membrane. Enzyme I transfers the phosphoryl group from phosphoenolpyruvate (PEP) to the phosphoryl carrier protein (HPr).</text>
</comment>
<feature type="binding site" evidence="18">
    <location>
        <position position="431"/>
    </location>
    <ligand>
        <name>phosphoenolpyruvate</name>
        <dbReference type="ChEBI" id="CHEBI:58702"/>
    </ligand>
</feature>
<name>A0A3P5X7P2_9RHOB</name>
<evidence type="ECO:0000256" key="18">
    <source>
        <dbReference type="PIRSR" id="PIRSR000732-2"/>
    </source>
</evidence>
<dbReference type="RefSeq" id="WP_124087365.1">
    <property type="nucleotide sequence ID" value="NZ_UXAW01000081.1"/>
</dbReference>
<keyword evidence="7 16" id="KW-0813">Transport</keyword>
<keyword evidence="10 16" id="KW-0808">Transferase</keyword>
<evidence type="ECO:0000256" key="15">
    <source>
        <dbReference type="ARBA" id="ARBA00033235"/>
    </source>
</evidence>
<dbReference type="CDD" id="cd00367">
    <property type="entry name" value="PTS-HPr_like"/>
    <property type="match status" value="1"/>
</dbReference>
<dbReference type="GO" id="GO:0009401">
    <property type="term" value="P:phosphoenolpyruvate-dependent sugar phosphotransferase system"/>
    <property type="evidence" value="ECO:0007669"/>
    <property type="project" value="UniProtKB-KW"/>
</dbReference>
<accession>A0A3P5X7P2</accession>
<evidence type="ECO:0000256" key="3">
    <source>
        <dbReference type="ARBA" id="ARBA00004496"/>
    </source>
</evidence>
<dbReference type="InterPro" id="IPR024692">
    <property type="entry name" value="PTS_EI"/>
</dbReference>
<dbReference type="EC" id="2.7.3.9" evidence="5 16"/>
<dbReference type="PANTHER" id="PTHR46244">
    <property type="entry name" value="PHOSPHOENOLPYRUVATE-PROTEIN PHOSPHOTRANSFERASE"/>
    <property type="match status" value="1"/>
</dbReference>
<comment type="cofactor">
    <cofactor evidence="2 16 19">
        <name>Mg(2+)</name>
        <dbReference type="ChEBI" id="CHEBI:18420"/>
    </cofactor>
</comment>
<feature type="binding site" evidence="19">
    <location>
        <position position="553"/>
    </location>
    <ligand>
        <name>Mg(2+)</name>
        <dbReference type="ChEBI" id="CHEBI:18420"/>
    </ligand>
</feature>
<dbReference type="InterPro" id="IPR001020">
    <property type="entry name" value="PTS_HPr_His_P_site"/>
</dbReference>
<dbReference type="InterPro" id="IPR008279">
    <property type="entry name" value="PEP-util_enz_mobile_dom"/>
</dbReference>
<dbReference type="SUPFAM" id="SSF52009">
    <property type="entry name" value="Phosphohistidine domain"/>
    <property type="match status" value="1"/>
</dbReference>
<sequence>MELVRQIRLRVEGGLHARPASELVRLAKRFAARVTLKAGGREALATSSLKLLTLGAKEGDEITLHASGEEAEAALAAVGNYLSAPAQGGETASPGPAPEIFPSAPGAAGQGLGVSPGRAIGPVFVLRQPELTPEPDTIDPAAVETETARALAAQAAVARRCRDGAADPAARAVLIALADLAGDEDWAARIAARIAGGASALAAILASGDEISREIAALDDAYAAARAEDMRAATQLVALELQGKQPVSLADAPDGAVVVADELAAIHLGHGLSRLGGIVTARGAATGHAAILLRAAGVPAVFGAGAALARCEAAEILALDGATGEVIADPGPDVVQAWHAAIAAARDEARALDALRDRPPVTRDGVAVVLAANIGSVADAEKAREAGAMGVGLFRTEFLFLDRADLPGEEEQLAAYSRVLELFPGHDVIIRTLDIGGDKPARGIQVPREDNPFLGLRGIRLCLARPEVFRIQLRALLRAAPRGRLMVMLPMVADVHEIRETRAMIAQARAELVAEGLAHGDFALGIMVETPAAVFCAEDLAAEADFFSIGTNDLTQYVMAADRTNPGVAGLCRADNPAVLAAIARATAAATAAGKLTGVCGEAAGDPALIPFLLRAGVRELSMSPAALPRARRAVLDLSVSG</sequence>
<keyword evidence="22" id="KW-0670">Pyruvate</keyword>
<dbReference type="PROSITE" id="PS51350">
    <property type="entry name" value="PTS_HPR_DOM"/>
    <property type="match status" value="1"/>
</dbReference>
<feature type="binding site" evidence="18">
    <location>
        <begin position="552"/>
        <end position="553"/>
    </location>
    <ligand>
        <name>phosphoenolpyruvate</name>
        <dbReference type="ChEBI" id="CHEBI:58702"/>
    </ligand>
</feature>
<feature type="active site" description="Tele-phosphohistidine intermediate" evidence="17">
    <location>
        <position position="288"/>
    </location>
</feature>
<reference evidence="22 23" key="1">
    <citation type="submission" date="2018-11" db="EMBL/GenBank/DDBJ databases">
        <authorList>
            <person name="Criscuolo A."/>
        </authorList>
    </citation>
    <scope>NUCLEOTIDE SEQUENCE [LARGE SCALE GENOMIC DNA]</scope>
    <source>
        <strain evidence="22">ACIP111625</strain>
    </source>
</reference>
<keyword evidence="14 16" id="KW-0460">Magnesium</keyword>
<dbReference type="NCBIfam" id="TIGR01417">
    <property type="entry name" value="PTS_I_fam"/>
    <property type="match status" value="1"/>
</dbReference>
<keyword evidence="12 16" id="KW-0479">Metal-binding</keyword>
<dbReference type="Gene3D" id="3.20.20.60">
    <property type="entry name" value="Phosphoenolpyruvate-binding domains"/>
    <property type="match status" value="1"/>
</dbReference>
<evidence type="ECO:0000313" key="23">
    <source>
        <dbReference type="Proteomes" id="UP000277498"/>
    </source>
</evidence>
<evidence type="ECO:0000256" key="14">
    <source>
        <dbReference type="ARBA" id="ARBA00022842"/>
    </source>
</evidence>
<evidence type="ECO:0000256" key="1">
    <source>
        <dbReference type="ARBA" id="ARBA00000683"/>
    </source>
</evidence>
<evidence type="ECO:0000256" key="7">
    <source>
        <dbReference type="ARBA" id="ARBA00022448"/>
    </source>
</evidence>
<evidence type="ECO:0000256" key="17">
    <source>
        <dbReference type="PIRSR" id="PIRSR000732-1"/>
    </source>
</evidence>
<feature type="domain" description="HPr" evidence="21">
    <location>
        <begin position="2"/>
        <end position="91"/>
    </location>
</feature>
<evidence type="ECO:0000256" key="20">
    <source>
        <dbReference type="SAM" id="MobiDB-lite"/>
    </source>
</evidence>
<dbReference type="AlphaFoldDB" id="A0A3P5X7P2"/>
<evidence type="ECO:0000256" key="12">
    <source>
        <dbReference type="ARBA" id="ARBA00022723"/>
    </source>
</evidence>
<feature type="region of interest" description="Disordered" evidence="20">
    <location>
        <begin position="87"/>
        <end position="108"/>
    </location>
</feature>
<keyword evidence="13 16" id="KW-0418">Kinase</keyword>
<dbReference type="PANTHER" id="PTHR46244:SF6">
    <property type="entry name" value="PHOSPHOENOLPYRUVATE-PROTEIN PHOSPHOTRANSFERASE"/>
    <property type="match status" value="1"/>
</dbReference>
<evidence type="ECO:0000256" key="4">
    <source>
        <dbReference type="ARBA" id="ARBA00007837"/>
    </source>
</evidence>
<dbReference type="Gene3D" id="3.50.30.10">
    <property type="entry name" value="Phosphohistidine domain"/>
    <property type="match status" value="1"/>
</dbReference>
<evidence type="ECO:0000256" key="10">
    <source>
        <dbReference type="ARBA" id="ARBA00022679"/>
    </source>
</evidence>
<dbReference type="InterPro" id="IPR023151">
    <property type="entry name" value="PEP_util_CS"/>
</dbReference>
<dbReference type="SUPFAM" id="SSF55594">
    <property type="entry name" value="HPr-like"/>
    <property type="match status" value="1"/>
</dbReference>
<dbReference type="InterPro" id="IPR050499">
    <property type="entry name" value="PEP-utilizing_PTS_enzyme"/>
</dbReference>
<dbReference type="Pfam" id="PF00381">
    <property type="entry name" value="PTS-HPr"/>
    <property type="match status" value="1"/>
</dbReference>
<dbReference type="Pfam" id="PF05524">
    <property type="entry name" value="PEP-utilisers_N"/>
    <property type="match status" value="1"/>
</dbReference>
<evidence type="ECO:0000256" key="6">
    <source>
        <dbReference type="ARBA" id="ARBA00016544"/>
    </source>
</evidence>
<feature type="binding site" evidence="18">
    <location>
        <position position="395"/>
    </location>
    <ligand>
        <name>phosphoenolpyruvate</name>
        <dbReference type="ChEBI" id="CHEBI:58702"/>
    </ligand>
</feature>
<proteinExistence type="inferred from homology"/>
<evidence type="ECO:0000313" key="22">
    <source>
        <dbReference type="EMBL" id="VDC30670.1"/>
    </source>
</evidence>
<evidence type="ECO:0000256" key="9">
    <source>
        <dbReference type="ARBA" id="ARBA00022597"/>
    </source>
</evidence>
<evidence type="ECO:0000256" key="5">
    <source>
        <dbReference type="ARBA" id="ARBA00012232"/>
    </source>
</evidence>
<dbReference type="InterPro" id="IPR040442">
    <property type="entry name" value="Pyrv_kinase-like_dom_sf"/>
</dbReference>
<dbReference type="PIRSF" id="PIRSF000732">
    <property type="entry name" value="PTS_enzyme_I"/>
    <property type="match status" value="1"/>
</dbReference>
<dbReference type="SUPFAM" id="SSF51621">
    <property type="entry name" value="Phosphoenolpyruvate/pyruvate domain"/>
    <property type="match status" value="1"/>
</dbReference>
<dbReference type="PROSITE" id="PS00742">
    <property type="entry name" value="PEP_ENZYMES_2"/>
    <property type="match status" value="1"/>
</dbReference>
<organism evidence="22 23">
    <name type="scientific">Pseudogemmobacter humi</name>
    <dbReference type="NCBI Taxonomy" id="2483812"/>
    <lineage>
        <taxon>Bacteria</taxon>
        <taxon>Pseudomonadati</taxon>
        <taxon>Pseudomonadota</taxon>
        <taxon>Alphaproteobacteria</taxon>
        <taxon>Rhodobacterales</taxon>
        <taxon>Paracoccaceae</taxon>
        <taxon>Pseudogemmobacter</taxon>
    </lineage>
</organism>
<feature type="binding site" evidence="19">
    <location>
        <position position="529"/>
    </location>
    <ligand>
        <name>Mg(2+)</name>
        <dbReference type="ChEBI" id="CHEBI:18420"/>
    </ligand>
</feature>
<dbReference type="InterPro" id="IPR000121">
    <property type="entry name" value="PEP_util_C"/>
</dbReference>
<evidence type="ECO:0000256" key="11">
    <source>
        <dbReference type="ARBA" id="ARBA00022683"/>
    </source>
</evidence>
<evidence type="ECO:0000256" key="13">
    <source>
        <dbReference type="ARBA" id="ARBA00022777"/>
    </source>
</evidence>
<dbReference type="PRINTS" id="PR01736">
    <property type="entry name" value="PHPHTRNFRASE"/>
</dbReference>
<comment type="similarity">
    <text evidence="4 16">Belongs to the PEP-utilizing enzyme family.</text>
</comment>
<gene>
    <name evidence="22" type="primary">ptsI_2</name>
    <name evidence="22" type="ORF">XINFAN_02631</name>
</gene>
<dbReference type="EMBL" id="UXAW01000081">
    <property type="protein sequence ID" value="VDC30670.1"/>
    <property type="molecule type" value="Genomic_DNA"/>
</dbReference>
<dbReference type="InterPro" id="IPR036637">
    <property type="entry name" value="Phosphohistidine_dom_sf"/>
</dbReference>
<evidence type="ECO:0000256" key="16">
    <source>
        <dbReference type="PIRNR" id="PIRNR000732"/>
    </source>
</evidence>
<keyword evidence="8 16" id="KW-0963">Cytoplasm</keyword>
<dbReference type="PROSITE" id="PS00369">
    <property type="entry name" value="PTS_HPR_HIS"/>
    <property type="match status" value="1"/>
</dbReference>
<keyword evidence="9 16" id="KW-0762">Sugar transport</keyword>
<dbReference type="GO" id="GO:0046872">
    <property type="term" value="F:metal ion binding"/>
    <property type="evidence" value="ECO:0007669"/>
    <property type="project" value="UniProtKB-KW"/>
</dbReference>
<keyword evidence="23" id="KW-1185">Reference proteome</keyword>
<dbReference type="OrthoDB" id="9765468at2"/>
<dbReference type="InterPro" id="IPR008731">
    <property type="entry name" value="PTS_EIN"/>
</dbReference>
<dbReference type="InterPro" id="IPR000032">
    <property type="entry name" value="HPr-like"/>
</dbReference>
<dbReference type="Gene3D" id="1.10.274.10">
    <property type="entry name" value="PtsI, HPr-binding domain"/>
    <property type="match status" value="1"/>
</dbReference>
<dbReference type="GO" id="GO:0008965">
    <property type="term" value="F:phosphoenolpyruvate-protein phosphotransferase activity"/>
    <property type="evidence" value="ECO:0007669"/>
    <property type="project" value="UniProtKB-EC"/>
</dbReference>
<keyword evidence="11 16" id="KW-0598">Phosphotransferase system</keyword>